<accession>A0A7E4VSJ6</accession>
<evidence type="ECO:0000313" key="2">
    <source>
        <dbReference type="WBParaSite" id="Pan_g2900.t1"/>
    </source>
</evidence>
<name>A0A7E4VSJ6_PANRE</name>
<reference evidence="1" key="1">
    <citation type="journal article" date="2013" name="Genetics">
        <title>The draft genome and transcriptome of Panagrellus redivivus are shaped by the harsh demands of a free-living lifestyle.</title>
        <authorList>
            <person name="Srinivasan J."/>
            <person name="Dillman A.R."/>
            <person name="Macchietto M.G."/>
            <person name="Heikkinen L."/>
            <person name="Lakso M."/>
            <person name="Fracchia K.M."/>
            <person name="Antoshechkin I."/>
            <person name="Mortazavi A."/>
            <person name="Wong G."/>
            <person name="Sternberg P.W."/>
        </authorList>
    </citation>
    <scope>NUCLEOTIDE SEQUENCE [LARGE SCALE GENOMIC DNA]</scope>
    <source>
        <strain evidence="1">MT8872</strain>
    </source>
</reference>
<keyword evidence="1" id="KW-1185">Reference proteome</keyword>
<evidence type="ECO:0000313" key="1">
    <source>
        <dbReference type="Proteomes" id="UP000492821"/>
    </source>
</evidence>
<dbReference type="WBParaSite" id="Pan_g2900.t1">
    <property type="protein sequence ID" value="Pan_g2900.t1"/>
    <property type="gene ID" value="Pan_g2900"/>
</dbReference>
<reference evidence="2" key="2">
    <citation type="submission" date="2020-10" db="UniProtKB">
        <authorList>
            <consortium name="WormBaseParasite"/>
        </authorList>
    </citation>
    <scope>IDENTIFICATION</scope>
</reference>
<dbReference type="AlphaFoldDB" id="A0A7E4VSJ6"/>
<proteinExistence type="predicted"/>
<organism evidence="1 2">
    <name type="scientific">Panagrellus redivivus</name>
    <name type="common">Microworm</name>
    <dbReference type="NCBI Taxonomy" id="6233"/>
    <lineage>
        <taxon>Eukaryota</taxon>
        <taxon>Metazoa</taxon>
        <taxon>Ecdysozoa</taxon>
        <taxon>Nematoda</taxon>
        <taxon>Chromadorea</taxon>
        <taxon>Rhabditida</taxon>
        <taxon>Tylenchina</taxon>
        <taxon>Panagrolaimomorpha</taxon>
        <taxon>Panagrolaimoidea</taxon>
        <taxon>Panagrolaimidae</taxon>
        <taxon>Panagrellus</taxon>
    </lineage>
</organism>
<dbReference type="Proteomes" id="UP000492821">
    <property type="component" value="Unassembled WGS sequence"/>
</dbReference>
<protein>
    <submittedName>
        <fullName evidence="2">Uncharacterized protein</fullName>
    </submittedName>
</protein>
<sequence>MGSIKANNANFQNLHRTFMKCDLACLRVSRPSNQGKTTLGNASCTPLAIKAVCNMASPTTSGAIRSVFFYPAAARIRRTPFLQEERYQYPWLFQNYRHIIYERTPPLPLPFVKSNITRSLSRVSSVYPSQPFNVRRRSQSPYLEKVSS</sequence>